<evidence type="ECO:0000313" key="2">
    <source>
        <dbReference type="Proteomes" id="UP000790377"/>
    </source>
</evidence>
<evidence type="ECO:0000313" key="1">
    <source>
        <dbReference type="EMBL" id="KAH7911317.1"/>
    </source>
</evidence>
<dbReference type="Proteomes" id="UP000790377">
    <property type="component" value="Unassembled WGS sequence"/>
</dbReference>
<comment type="caution">
    <text evidence="1">The sequence shown here is derived from an EMBL/GenBank/DDBJ whole genome shotgun (WGS) entry which is preliminary data.</text>
</comment>
<sequence>MAPQVEKELFMCVSSLPSSPSFEELRVQDYITAYRTTGHPPVPAPVEPTSINARAALGLPPPFEPFVVESGAGNISPSVSDQATTIRNPIDLPQYHVFNPSEAGASTSGNSTTGGGDKFQSIVTQNAFTAFSPEELRFYAYSLGNITPPPSLATSMSTPTLSSYTSSAISPLSPSLATPRIQISHPFYANDTSATAYVSVPSPSSFGTNSATGAGMDHLMNISASPKFDRHSVEELRISYLFTGQELGSGEIMEPQVQVPNQTPIRAQSQAQTQPSTPGPSSSLFLRPRGDAFSFSTPNPLRSF</sequence>
<accession>A0ACB8ADW3</accession>
<keyword evidence="2" id="KW-1185">Reference proteome</keyword>
<name>A0ACB8ADW3_9AGAM</name>
<organism evidence="1 2">
    <name type="scientific">Hygrophoropsis aurantiaca</name>
    <dbReference type="NCBI Taxonomy" id="72124"/>
    <lineage>
        <taxon>Eukaryota</taxon>
        <taxon>Fungi</taxon>
        <taxon>Dikarya</taxon>
        <taxon>Basidiomycota</taxon>
        <taxon>Agaricomycotina</taxon>
        <taxon>Agaricomycetes</taxon>
        <taxon>Agaricomycetidae</taxon>
        <taxon>Boletales</taxon>
        <taxon>Coniophorineae</taxon>
        <taxon>Hygrophoropsidaceae</taxon>
        <taxon>Hygrophoropsis</taxon>
    </lineage>
</organism>
<reference evidence="1" key="1">
    <citation type="journal article" date="2021" name="New Phytol.">
        <title>Evolutionary innovations through gain and loss of genes in the ectomycorrhizal Boletales.</title>
        <authorList>
            <person name="Wu G."/>
            <person name="Miyauchi S."/>
            <person name="Morin E."/>
            <person name="Kuo A."/>
            <person name="Drula E."/>
            <person name="Varga T."/>
            <person name="Kohler A."/>
            <person name="Feng B."/>
            <person name="Cao Y."/>
            <person name="Lipzen A."/>
            <person name="Daum C."/>
            <person name="Hundley H."/>
            <person name="Pangilinan J."/>
            <person name="Johnson J."/>
            <person name="Barry K."/>
            <person name="LaButti K."/>
            <person name="Ng V."/>
            <person name="Ahrendt S."/>
            <person name="Min B."/>
            <person name="Choi I.G."/>
            <person name="Park H."/>
            <person name="Plett J.M."/>
            <person name="Magnuson J."/>
            <person name="Spatafora J.W."/>
            <person name="Nagy L.G."/>
            <person name="Henrissat B."/>
            <person name="Grigoriev I.V."/>
            <person name="Yang Z.L."/>
            <person name="Xu J."/>
            <person name="Martin F.M."/>
        </authorList>
    </citation>
    <scope>NUCLEOTIDE SEQUENCE</scope>
    <source>
        <strain evidence="1">ATCC 28755</strain>
    </source>
</reference>
<protein>
    <submittedName>
        <fullName evidence="1">Uncharacterized protein</fullName>
    </submittedName>
</protein>
<dbReference type="EMBL" id="MU267682">
    <property type="protein sequence ID" value="KAH7911317.1"/>
    <property type="molecule type" value="Genomic_DNA"/>
</dbReference>
<gene>
    <name evidence="1" type="ORF">BJ138DRAFT_1150938</name>
</gene>
<proteinExistence type="predicted"/>